<comment type="caution">
    <text evidence="1">The sequence shown here is derived from an EMBL/GenBank/DDBJ whole genome shotgun (WGS) entry which is preliminary data.</text>
</comment>
<sequence>MGCSDSHKYGSHFRQNHTLFNMIQNVGFVAHVNGVFSNARLEPQEVSCGTIHRIFLHHQVRHDEFGLYLARQTV</sequence>
<dbReference type="AlphaFoldDB" id="A0A8X6QF65"/>
<protein>
    <submittedName>
        <fullName evidence="1">Uncharacterized protein</fullName>
    </submittedName>
</protein>
<name>A0A8X6QF65_NEPPI</name>
<dbReference type="Proteomes" id="UP000887013">
    <property type="component" value="Unassembled WGS sequence"/>
</dbReference>
<evidence type="ECO:0000313" key="2">
    <source>
        <dbReference type="Proteomes" id="UP000887013"/>
    </source>
</evidence>
<dbReference type="EMBL" id="BMAW01126889">
    <property type="protein sequence ID" value="GFU18760.1"/>
    <property type="molecule type" value="Genomic_DNA"/>
</dbReference>
<proteinExistence type="predicted"/>
<accession>A0A8X6QF65</accession>
<keyword evidence="2" id="KW-1185">Reference proteome</keyword>
<gene>
    <name evidence="1" type="ORF">NPIL_401341</name>
</gene>
<evidence type="ECO:0000313" key="1">
    <source>
        <dbReference type="EMBL" id="GFU18760.1"/>
    </source>
</evidence>
<reference evidence="1" key="1">
    <citation type="submission" date="2020-08" db="EMBL/GenBank/DDBJ databases">
        <title>Multicomponent nature underlies the extraordinary mechanical properties of spider dragline silk.</title>
        <authorList>
            <person name="Kono N."/>
            <person name="Nakamura H."/>
            <person name="Mori M."/>
            <person name="Yoshida Y."/>
            <person name="Ohtoshi R."/>
            <person name="Malay A.D."/>
            <person name="Moran D.A.P."/>
            <person name="Tomita M."/>
            <person name="Numata K."/>
            <person name="Arakawa K."/>
        </authorList>
    </citation>
    <scope>NUCLEOTIDE SEQUENCE</scope>
</reference>
<organism evidence="1 2">
    <name type="scientific">Nephila pilipes</name>
    <name type="common">Giant wood spider</name>
    <name type="synonym">Nephila maculata</name>
    <dbReference type="NCBI Taxonomy" id="299642"/>
    <lineage>
        <taxon>Eukaryota</taxon>
        <taxon>Metazoa</taxon>
        <taxon>Ecdysozoa</taxon>
        <taxon>Arthropoda</taxon>
        <taxon>Chelicerata</taxon>
        <taxon>Arachnida</taxon>
        <taxon>Araneae</taxon>
        <taxon>Araneomorphae</taxon>
        <taxon>Entelegynae</taxon>
        <taxon>Araneoidea</taxon>
        <taxon>Nephilidae</taxon>
        <taxon>Nephila</taxon>
    </lineage>
</organism>